<dbReference type="SUPFAM" id="SSF46689">
    <property type="entry name" value="Homeodomain-like"/>
    <property type="match status" value="1"/>
</dbReference>
<evidence type="ECO:0000256" key="1">
    <source>
        <dbReference type="ARBA" id="ARBA00023015"/>
    </source>
</evidence>
<gene>
    <name evidence="5" type="ORF">LZ012_09375</name>
</gene>
<evidence type="ECO:0000259" key="4">
    <source>
        <dbReference type="PROSITE" id="PS01124"/>
    </source>
</evidence>
<keyword evidence="3" id="KW-0804">Transcription</keyword>
<feature type="domain" description="HTH araC/xylS-type" evidence="4">
    <location>
        <begin position="215"/>
        <end position="316"/>
    </location>
</feature>
<keyword evidence="6" id="KW-1185">Reference proteome</keyword>
<proteinExistence type="predicted"/>
<dbReference type="InterPro" id="IPR009057">
    <property type="entry name" value="Homeodomain-like_sf"/>
</dbReference>
<dbReference type="Gene3D" id="1.10.10.60">
    <property type="entry name" value="Homeodomain-like"/>
    <property type="match status" value="1"/>
</dbReference>
<comment type="caution">
    <text evidence="5">The sequence shown here is derived from an EMBL/GenBank/DDBJ whole genome shotgun (WGS) entry which is preliminary data.</text>
</comment>
<keyword evidence="2" id="KW-0238">DNA-binding</keyword>
<protein>
    <submittedName>
        <fullName evidence="5">AraC family transcriptional regulator</fullName>
    </submittedName>
</protein>
<evidence type="ECO:0000313" key="6">
    <source>
        <dbReference type="Proteomes" id="UP001165384"/>
    </source>
</evidence>
<dbReference type="InterPro" id="IPR050204">
    <property type="entry name" value="AraC_XylS_family_regulators"/>
</dbReference>
<dbReference type="PANTHER" id="PTHR46796:SF6">
    <property type="entry name" value="ARAC SUBFAMILY"/>
    <property type="match status" value="1"/>
</dbReference>
<dbReference type="InterPro" id="IPR035418">
    <property type="entry name" value="AraC-bd_2"/>
</dbReference>
<dbReference type="PROSITE" id="PS01124">
    <property type="entry name" value="HTH_ARAC_FAMILY_2"/>
    <property type="match status" value="1"/>
</dbReference>
<evidence type="ECO:0000313" key="5">
    <source>
        <dbReference type="EMBL" id="MCG2577201.1"/>
    </source>
</evidence>
<dbReference type="SMART" id="SM00342">
    <property type="entry name" value="HTH_ARAC"/>
    <property type="match status" value="1"/>
</dbReference>
<evidence type="ECO:0000256" key="3">
    <source>
        <dbReference type="ARBA" id="ARBA00023163"/>
    </source>
</evidence>
<dbReference type="EMBL" id="JAKLTN010000002">
    <property type="protein sequence ID" value="MCG2577201.1"/>
    <property type="molecule type" value="Genomic_DNA"/>
</dbReference>
<evidence type="ECO:0000256" key="2">
    <source>
        <dbReference type="ARBA" id="ARBA00023125"/>
    </source>
</evidence>
<name>A0ABS9K1Y8_9RHOO</name>
<dbReference type="PANTHER" id="PTHR46796">
    <property type="entry name" value="HTH-TYPE TRANSCRIPTIONAL ACTIVATOR RHAS-RELATED"/>
    <property type="match status" value="1"/>
</dbReference>
<dbReference type="SUPFAM" id="SSF51215">
    <property type="entry name" value="Regulatory protein AraC"/>
    <property type="match status" value="1"/>
</dbReference>
<sequence>MLTGFLNGQSQVYSGADPFEVSDYVNQHVGNHGLQLSGHGQTHASLSHRKAGSLDLCRLSYGAQARVVSPGLPDIYHLQFILRGHCRYEQYRESLSLSAGHILLMNPEEPIDLTYSADCEKFIVKIPAPLFDEACIEHRWFKPNECIKFNQVPYKFEELESLLYLLNLLCQEAESTTATPQMLQHYNRVVTSKLMTMLEHNVSLETPTLQSVSFERLVQYIEDNIKSDITAEHLAKHSHLSLRSLYLLFEKNAKTTPKNFIRQKKLEHIYSTLMNPASQIANVTAVALDYGFTHLGRFSELYKARFGCLPSVTLRSRSDLRS</sequence>
<reference evidence="5" key="1">
    <citation type="submission" date="2022-01" db="EMBL/GenBank/DDBJ databases">
        <authorList>
            <person name="Jo J.-H."/>
            <person name="Im W.-T."/>
        </authorList>
    </citation>
    <scope>NUCLEOTIDE SEQUENCE</scope>
    <source>
        <strain evidence="5">XY25</strain>
    </source>
</reference>
<dbReference type="Proteomes" id="UP001165384">
    <property type="component" value="Unassembled WGS sequence"/>
</dbReference>
<organism evidence="5 6">
    <name type="scientific">Dechloromonas hankyongensis</name>
    <dbReference type="NCBI Taxonomy" id="2908002"/>
    <lineage>
        <taxon>Bacteria</taxon>
        <taxon>Pseudomonadati</taxon>
        <taxon>Pseudomonadota</taxon>
        <taxon>Betaproteobacteria</taxon>
        <taxon>Rhodocyclales</taxon>
        <taxon>Azonexaceae</taxon>
        <taxon>Dechloromonas</taxon>
    </lineage>
</organism>
<dbReference type="Pfam" id="PF12833">
    <property type="entry name" value="HTH_18"/>
    <property type="match status" value="1"/>
</dbReference>
<dbReference type="InterPro" id="IPR037923">
    <property type="entry name" value="HTH-like"/>
</dbReference>
<dbReference type="Pfam" id="PF14525">
    <property type="entry name" value="AraC_binding_2"/>
    <property type="match status" value="1"/>
</dbReference>
<accession>A0ABS9K1Y8</accession>
<dbReference type="RefSeq" id="WP_275710028.1">
    <property type="nucleotide sequence ID" value="NZ_JAKLTN010000002.1"/>
</dbReference>
<keyword evidence="1" id="KW-0805">Transcription regulation</keyword>
<dbReference type="InterPro" id="IPR018060">
    <property type="entry name" value="HTH_AraC"/>
</dbReference>